<dbReference type="Pfam" id="PF00467">
    <property type="entry name" value="KOW"/>
    <property type="match status" value="1"/>
</dbReference>
<dbReference type="PANTHER" id="PTHR30265">
    <property type="entry name" value="RHO-INTERACTING TRANSCRIPTION TERMINATION FACTOR NUSG"/>
    <property type="match status" value="1"/>
</dbReference>
<dbReference type="GO" id="GO:0032784">
    <property type="term" value="P:regulation of DNA-templated transcription elongation"/>
    <property type="evidence" value="ECO:0007669"/>
    <property type="project" value="InterPro"/>
</dbReference>
<evidence type="ECO:0000256" key="5">
    <source>
        <dbReference type="HAMAP-Rule" id="MF_00948"/>
    </source>
</evidence>
<dbReference type="InterPro" id="IPR006645">
    <property type="entry name" value="NGN-like_dom"/>
</dbReference>
<keyword evidence="1 5" id="KW-0806">Transcription termination</keyword>
<protein>
    <recommendedName>
        <fullName evidence="5 6">Transcription termination/antitermination protein NusG</fullName>
    </recommendedName>
</protein>
<evidence type="ECO:0000259" key="8">
    <source>
        <dbReference type="SMART" id="SM00738"/>
    </source>
</evidence>
<organism evidence="10 11">
    <name type="scientific">Parasphaerochaeta coccoides (strain ATCC BAA-1237 / DSM 17374 / SPN1)</name>
    <name type="common">Sphaerochaeta coccoides</name>
    <dbReference type="NCBI Taxonomy" id="760011"/>
    <lineage>
        <taxon>Bacteria</taxon>
        <taxon>Pseudomonadati</taxon>
        <taxon>Spirochaetota</taxon>
        <taxon>Spirochaetia</taxon>
        <taxon>Spirochaetales</taxon>
        <taxon>Sphaerochaetaceae</taxon>
        <taxon>Parasphaerochaeta</taxon>
    </lineage>
</organism>
<evidence type="ECO:0000259" key="9">
    <source>
        <dbReference type="SMART" id="SM00739"/>
    </source>
</evidence>
<dbReference type="SMART" id="SM00738">
    <property type="entry name" value="NGN"/>
    <property type="match status" value="1"/>
</dbReference>
<dbReference type="HAMAP" id="MF_00948">
    <property type="entry name" value="NusG"/>
    <property type="match status" value="1"/>
</dbReference>
<dbReference type="FunFam" id="2.30.30.30:FF:000002">
    <property type="entry name" value="Transcription termination/antitermination factor NusG"/>
    <property type="match status" value="1"/>
</dbReference>
<dbReference type="SUPFAM" id="SSF50104">
    <property type="entry name" value="Translation proteins SH3-like domain"/>
    <property type="match status" value="1"/>
</dbReference>
<dbReference type="InterPro" id="IPR047050">
    <property type="entry name" value="NGN"/>
</dbReference>
<evidence type="ECO:0000256" key="7">
    <source>
        <dbReference type="RuleBase" id="RU000538"/>
    </source>
</evidence>
<proteinExistence type="inferred from homology"/>
<name>F4GL93_PARC1</name>
<keyword evidence="4 5" id="KW-0804">Transcription</keyword>
<evidence type="ECO:0000256" key="4">
    <source>
        <dbReference type="ARBA" id="ARBA00023163"/>
    </source>
</evidence>
<dbReference type="InterPro" id="IPR014722">
    <property type="entry name" value="Rib_uL2_dom2"/>
</dbReference>
<dbReference type="GO" id="GO:0005829">
    <property type="term" value="C:cytosol"/>
    <property type="evidence" value="ECO:0007669"/>
    <property type="project" value="TreeGrafter"/>
</dbReference>
<dbReference type="EMBL" id="CP002659">
    <property type="protein sequence ID" value="AEC02925.1"/>
    <property type="molecule type" value="Genomic_DNA"/>
</dbReference>
<dbReference type="AlphaFoldDB" id="F4GL93"/>
<comment type="function">
    <text evidence="5 7">Participates in transcription elongation, termination and antitermination.</text>
</comment>
<evidence type="ECO:0000256" key="3">
    <source>
        <dbReference type="ARBA" id="ARBA00023015"/>
    </source>
</evidence>
<evidence type="ECO:0000313" key="10">
    <source>
        <dbReference type="EMBL" id="AEC02925.1"/>
    </source>
</evidence>
<dbReference type="CDD" id="cd09891">
    <property type="entry name" value="NGN_Bact_1"/>
    <property type="match status" value="1"/>
</dbReference>
<keyword evidence="3 5" id="KW-0805">Transcription regulation</keyword>
<dbReference type="KEGG" id="scc:Spico_1727"/>
<feature type="domain" description="NusG-like N-terminal" evidence="8">
    <location>
        <begin position="2"/>
        <end position="117"/>
    </location>
</feature>
<accession>F4GL93</accession>
<dbReference type="OrthoDB" id="9809075at2"/>
<dbReference type="InterPro" id="IPR008991">
    <property type="entry name" value="Translation_prot_SH3-like_sf"/>
</dbReference>
<dbReference type="PROSITE" id="PS01014">
    <property type="entry name" value="NUSG"/>
    <property type="match status" value="1"/>
</dbReference>
<evidence type="ECO:0000256" key="1">
    <source>
        <dbReference type="ARBA" id="ARBA00022472"/>
    </source>
</evidence>
<keyword evidence="2 5" id="KW-0889">Transcription antitermination</keyword>
<dbReference type="eggNOG" id="COG0250">
    <property type="taxonomic scope" value="Bacteria"/>
</dbReference>
<dbReference type="PRINTS" id="PR00338">
    <property type="entry name" value="NUSGTNSCPFCT"/>
</dbReference>
<comment type="similarity">
    <text evidence="5 7">Belongs to the NusG family.</text>
</comment>
<reference evidence="10 11" key="2">
    <citation type="journal article" date="2012" name="Stand. Genomic Sci.">
        <title>Complete genome sequence of the termite hindgut bacterium Spirochaeta coccoides type strain (SPN1(T)), reclassification in the genus Sphaerochaeta as Sphaerochaeta coccoides comb. nov. and emendations of the family Spirochaetaceae and the genus Sphaerochaeta.</title>
        <authorList>
            <person name="Abt B."/>
            <person name="Han C."/>
            <person name="Scheuner C."/>
            <person name="Lu M."/>
            <person name="Lapidus A."/>
            <person name="Nolan M."/>
            <person name="Lucas S."/>
            <person name="Hammon N."/>
            <person name="Deshpande S."/>
            <person name="Cheng J.F."/>
            <person name="Tapia R."/>
            <person name="Goodwin L.A."/>
            <person name="Pitluck S."/>
            <person name="Liolios K."/>
            <person name="Pagani I."/>
            <person name="Ivanova N."/>
            <person name="Mavromatis K."/>
            <person name="Mikhailova N."/>
            <person name="Huntemann M."/>
            <person name="Pati A."/>
            <person name="Chen A."/>
            <person name="Palaniappan K."/>
            <person name="Land M."/>
            <person name="Hauser L."/>
            <person name="Brambilla E.M."/>
            <person name="Rohde M."/>
            <person name="Spring S."/>
            <person name="Gronow S."/>
            <person name="Goker M."/>
            <person name="Woyke T."/>
            <person name="Bristow J."/>
            <person name="Eisen J.A."/>
            <person name="Markowitz V."/>
            <person name="Hugenholtz P."/>
            <person name="Kyrpides N.C."/>
            <person name="Klenk H.P."/>
            <person name="Detter J.C."/>
        </authorList>
    </citation>
    <scope>NUCLEOTIDE SEQUENCE [LARGE SCALE GENOMIC DNA]</scope>
    <source>
        <strain evidence="11">ATCC BAA-1237 / DSM 17374 / SPN1</strain>
    </source>
</reference>
<dbReference type="NCBIfam" id="TIGR00922">
    <property type="entry name" value="nusG"/>
    <property type="match status" value="1"/>
</dbReference>
<gene>
    <name evidence="5" type="primary">nusG</name>
    <name evidence="10" type="ordered locus">Spico_1727</name>
</gene>
<reference evidence="11" key="1">
    <citation type="submission" date="2011-04" db="EMBL/GenBank/DDBJ databases">
        <title>The complete genome of Spirochaeta coccoides DSM 17374.</title>
        <authorList>
            <person name="Lucas S."/>
            <person name="Copeland A."/>
            <person name="Lapidus A."/>
            <person name="Bruce D."/>
            <person name="Goodwin L."/>
            <person name="Pitluck S."/>
            <person name="Peters L."/>
            <person name="Kyrpides N."/>
            <person name="Mavromatis K."/>
            <person name="Pagani I."/>
            <person name="Ivanova N."/>
            <person name="Ovchinnikova G."/>
            <person name="Lu M."/>
            <person name="Detter J.C."/>
            <person name="Tapia R."/>
            <person name="Han C."/>
            <person name="Land M."/>
            <person name="Hauser L."/>
            <person name="Markowitz V."/>
            <person name="Cheng J.-F."/>
            <person name="Hugenholtz P."/>
            <person name="Woyke T."/>
            <person name="Wu D."/>
            <person name="Spring S."/>
            <person name="Schroeder M."/>
            <person name="Brambilla E."/>
            <person name="Klenk H.-P."/>
            <person name="Eisen J.A."/>
        </authorList>
    </citation>
    <scope>NUCLEOTIDE SEQUENCE [LARGE SCALE GENOMIC DNA]</scope>
    <source>
        <strain evidence="11">ATCC BAA-1237 / DSM 17374 / SPN1</strain>
    </source>
</reference>
<dbReference type="InterPro" id="IPR001062">
    <property type="entry name" value="Transcrpt_antiterm_NusG"/>
</dbReference>
<dbReference type="GO" id="GO:0006353">
    <property type="term" value="P:DNA-templated transcription termination"/>
    <property type="evidence" value="ECO:0007669"/>
    <property type="project" value="UniProtKB-UniRule"/>
</dbReference>
<dbReference type="Proteomes" id="UP000007939">
    <property type="component" value="Chromosome"/>
</dbReference>
<dbReference type="InterPro" id="IPR015869">
    <property type="entry name" value="Transcrpt_antiterm_NusG_bac_CS"/>
</dbReference>
<dbReference type="Pfam" id="PF02357">
    <property type="entry name" value="NusG"/>
    <property type="match status" value="1"/>
</dbReference>
<feature type="domain" description="KOW" evidence="9">
    <location>
        <begin position="131"/>
        <end position="158"/>
    </location>
</feature>
<dbReference type="PANTHER" id="PTHR30265:SF2">
    <property type="entry name" value="TRANSCRIPTION TERMINATION_ANTITERMINATION PROTEIN NUSG"/>
    <property type="match status" value="1"/>
</dbReference>
<dbReference type="InterPro" id="IPR036735">
    <property type="entry name" value="NGN_dom_sf"/>
</dbReference>
<dbReference type="GO" id="GO:0031564">
    <property type="term" value="P:transcription antitermination"/>
    <property type="evidence" value="ECO:0007669"/>
    <property type="project" value="UniProtKB-UniRule"/>
</dbReference>
<dbReference type="Gene3D" id="2.30.30.30">
    <property type="match status" value="1"/>
</dbReference>
<dbReference type="Gene3D" id="3.30.70.940">
    <property type="entry name" value="NusG, N-terminal domain"/>
    <property type="match status" value="1"/>
</dbReference>
<evidence type="ECO:0000256" key="2">
    <source>
        <dbReference type="ARBA" id="ARBA00022814"/>
    </source>
</evidence>
<dbReference type="HOGENOM" id="CLU_067287_1_0_12"/>
<sequence>MSKAWYVVNTYSSYEQKIERILRKMMETDPDFFAVCSDVKVPMETVMDIKDGKKREVKRKLLPGYILVELDLPENSWKTYCSQIKRIQGVTGFVTPNDSMKPQPLSAEEVKSIFQKTGDMKTEKTFKPKQTFSVGEVVKIIEGPFESFTGTIDEINTQKNSLRVSVGIFGRSTPVEVGFLQVEKDDGGR</sequence>
<dbReference type="SMART" id="SM00739">
    <property type="entry name" value="KOW"/>
    <property type="match status" value="1"/>
</dbReference>
<dbReference type="CDD" id="cd06091">
    <property type="entry name" value="KOW_NusG"/>
    <property type="match status" value="1"/>
</dbReference>
<dbReference type="RefSeq" id="WP_013740318.1">
    <property type="nucleotide sequence ID" value="NC_015436.1"/>
</dbReference>
<dbReference type="InterPro" id="IPR005824">
    <property type="entry name" value="KOW"/>
</dbReference>
<dbReference type="InterPro" id="IPR043425">
    <property type="entry name" value="NusG-like"/>
</dbReference>
<dbReference type="STRING" id="760011.Spico_1727"/>
<evidence type="ECO:0000256" key="6">
    <source>
        <dbReference type="NCBIfam" id="TIGR00922"/>
    </source>
</evidence>
<dbReference type="GO" id="GO:0006354">
    <property type="term" value="P:DNA-templated transcription elongation"/>
    <property type="evidence" value="ECO:0007669"/>
    <property type="project" value="UniProtKB-UniRule"/>
</dbReference>
<evidence type="ECO:0000313" key="11">
    <source>
        <dbReference type="Proteomes" id="UP000007939"/>
    </source>
</evidence>
<dbReference type="SUPFAM" id="SSF82679">
    <property type="entry name" value="N-utilization substance G protein NusG, N-terminal domain"/>
    <property type="match status" value="1"/>
</dbReference>
<keyword evidence="11" id="KW-1185">Reference proteome</keyword>